<keyword evidence="11" id="KW-1185">Reference proteome</keyword>
<evidence type="ECO:0000256" key="2">
    <source>
        <dbReference type="ARBA" id="ARBA00022475"/>
    </source>
</evidence>
<sequence>MLKLFRSHSGFVVLILGMIGLSFLLFYNVPALSRLRSGPVGKIAGEGVSLESFRFSRQAAEFEMALFSGGRVPRQGGADRLLNEIAWGRLVFLAEAKRLHCVVPDDLVVRAIQALPFLQKDGKYSEEIYNQFVNEFLGARGIKGERFVEIVRESLLIDQVKLSLVSPIQVGPGEVERVYRSDFGPAKLTVVRLAAEQFLPSISVNPEQVETEFRRHGADPSLRIPEQRKIAFVEFALPPEQQKLPEKEKKEAEEKLLQRAEDFAVALSREEGKKEAFFKKAQEQGLPVREIGLFSEENPPNLPEGGGRGLADAAFALSEENPIGEPQRSASGFRVMVLTAVEPSRPRPPAEVREILRQKLAERLALEKLFQEGKALTASLRKDLAAGKPFGDLVREKKLAAETLTHFVPAEPSKELRDGAEIALVSHLLDPGDLSPFTPVPGGAILVYLEARDGPAVPESKELRRQIEEGLRESRQQEFLEEWLTEENRKPGYQLPKGLASMGQEEP</sequence>
<dbReference type="EC" id="5.2.1.8" evidence="10"/>
<gene>
    <name evidence="10" type="primary">ppiD</name>
    <name evidence="10" type="ORF">MAMT_02252</name>
</gene>
<evidence type="ECO:0000256" key="4">
    <source>
        <dbReference type="ARBA" id="ARBA00022989"/>
    </source>
</evidence>
<dbReference type="PANTHER" id="PTHR47529">
    <property type="entry name" value="PEPTIDYL-PROLYL CIS-TRANS ISOMERASE D"/>
    <property type="match status" value="1"/>
</dbReference>
<protein>
    <submittedName>
        <fullName evidence="10">Peptidyl-prolyl cis-trans isomerase D</fullName>
        <ecNumber evidence="10">5.2.1.8</ecNumber>
    </submittedName>
</protein>
<comment type="similarity">
    <text evidence="7">Belongs to the PpiD chaperone family.</text>
</comment>
<reference evidence="10 11" key="1">
    <citation type="submission" date="2019-09" db="EMBL/GenBank/DDBJ databases">
        <authorList>
            <person name="Cremers G."/>
        </authorList>
    </citation>
    <scope>NUCLEOTIDE SEQUENCE [LARGE SCALE GENOMIC DNA]</scope>
    <source>
        <strain evidence="10">4A</strain>
    </source>
</reference>
<proteinExistence type="inferred from homology"/>
<evidence type="ECO:0000256" key="5">
    <source>
        <dbReference type="ARBA" id="ARBA00023136"/>
    </source>
</evidence>
<keyword evidence="4 8" id="KW-1133">Transmembrane helix</keyword>
<dbReference type="SUPFAM" id="SSF109998">
    <property type="entry name" value="Triger factor/SurA peptide-binding domain-like"/>
    <property type="match status" value="1"/>
</dbReference>
<dbReference type="GO" id="GO:0003755">
    <property type="term" value="F:peptidyl-prolyl cis-trans isomerase activity"/>
    <property type="evidence" value="ECO:0007669"/>
    <property type="project" value="UniProtKB-EC"/>
</dbReference>
<dbReference type="GO" id="GO:0005886">
    <property type="term" value="C:plasma membrane"/>
    <property type="evidence" value="ECO:0007669"/>
    <property type="project" value="UniProtKB-SubCell"/>
</dbReference>
<organism evidence="10 11">
    <name type="scientific">Methylacidimicrobium tartarophylax</name>
    <dbReference type="NCBI Taxonomy" id="1041768"/>
    <lineage>
        <taxon>Bacteria</taxon>
        <taxon>Pseudomonadati</taxon>
        <taxon>Verrucomicrobiota</taxon>
        <taxon>Methylacidimicrobium</taxon>
    </lineage>
</organism>
<evidence type="ECO:0000256" key="3">
    <source>
        <dbReference type="ARBA" id="ARBA00022692"/>
    </source>
</evidence>
<feature type="domain" description="PpiC" evidence="9">
    <location>
        <begin position="240"/>
        <end position="354"/>
    </location>
</feature>
<dbReference type="Pfam" id="PF13624">
    <property type="entry name" value="SurA_N_3"/>
    <property type="match status" value="1"/>
</dbReference>
<dbReference type="Proteomes" id="UP000334923">
    <property type="component" value="Unassembled WGS sequence"/>
</dbReference>
<name>A0A5E6MFK5_9BACT</name>
<evidence type="ECO:0000256" key="8">
    <source>
        <dbReference type="SAM" id="Phobius"/>
    </source>
</evidence>
<dbReference type="InterPro" id="IPR027304">
    <property type="entry name" value="Trigger_fact/SurA_dom_sf"/>
</dbReference>
<evidence type="ECO:0000313" key="10">
    <source>
        <dbReference type="EMBL" id="VVM08274.1"/>
    </source>
</evidence>
<dbReference type="Pfam" id="PF13145">
    <property type="entry name" value="Rotamase_2"/>
    <property type="match status" value="1"/>
</dbReference>
<evidence type="ECO:0000256" key="7">
    <source>
        <dbReference type="ARBA" id="ARBA00038408"/>
    </source>
</evidence>
<dbReference type="RefSeq" id="WP_178087089.1">
    <property type="nucleotide sequence ID" value="NZ_CABFVA020000126.1"/>
</dbReference>
<keyword evidence="6" id="KW-0143">Chaperone</keyword>
<dbReference type="InterPro" id="IPR052029">
    <property type="entry name" value="PpiD_chaperone"/>
</dbReference>
<keyword evidence="2" id="KW-1003">Cell membrane</keyword>
<dbReference type="PANTHER" id="PTHR47529:SF1">
    <property type="entry name" value="PERIPLASMIC CHAPERONE PPID"/>
    <property type="match status" value="1"/>
</dbReference>
<evidence type="ECO:0000256" key="1">
    <source>
        <dbReference type="ARBA" id="ARBA00004401"/>
    </source>
</evidence>
<dbReference type="InterPro" id="IPR000297">
    <property type="entry name" value="PPIase_PpiC"/>
</dbReference>
<comment type="subcellular location">
    <subcellularLocation>
        <location evidence="1">Cell membrane</location>
        <topology evidence="1">Single-pass type II membrane protein</topology>
    </subcellularLocation>
</comment>
<accession>A0A5E6MFK5</accession>
<dbReference type="EMBL" id="CABFVA020000126">
    <property type="protein sequence ID" value="VVM08274.1"/>
    <property type="molecule type" value="Genomic_DNA"/>
</dbReference>
<keyword evidence="5 8" id="KW-0472">Membrane</keyword>
<feature type="transmembrane region" description="Helical" evidence="8">
    <location>
        <begin position="12"/>
        <end position="29"/>
    </location>
</feature>
<evidence type="ECO:0000313" key="11">
    <source>
        <dbReference type="Proteomes" id="UP000334923"/>
    </source>
</evidence>
<keyword evidence="10" id="KW-0413">Isomerase</keyword>
<evidence type="ECO:0000259" key="9">
    <source>
        <dbReference type="Pfam" id="PF13145"/>
    </source>
</evidence>
<dbReference type="AlphaFoldDB" id="A0A5E6MFK5"/>
<evidence type="ECO:0000256" key="6">
    <source>
        <dbReference type="ARBA" id="ARBA00023186"/>
    </source>
</evidence>
<keyword evidence="3 8" id="KW-0812">Transmembrane</keyword>